<dbReference type="GeneID" id="105739018"/>
<dbReference type="EMBL" id="ADFV01064698">
    <property type="status" value="NOT_ANNOTATED_CDS"/>
    <property type="molecule type" value="Genomic_DNA"/>
</dbReference>
<dbReference type="GeneTree" id="ENSGT01150000287049"/>
<dbReference type="Ensembl" id="ENSNLET00000051151.1">
    <property type="protein sequence ID" value="ENSNLEP00000047054.1"/>
    <property type="gene ID" value="ENSNLEG00000029812.1"/>
</dbReference>
<dbReference type="Proteomes" id="UP000001073">
    <property type="component" value="Chromosome 18"/>
</dbReference>
<comment type="subcellular location">
    <subcellularLocation>
        <location evidence="1">Mitochondrion inner membrane</location>
        <topology evidence="1">Peripheral membrane protein</topology>
    </subcellularLocation>
</comment>
<protein>
    <submittedName>
        <fullName evidence="5">Uncharacterized protein</fullName>
    </submittedName>
</protein>
<evidence type="ECO:0000256" key="1">
    <source>
        <dbReference type="ARBA" id="ARBA00004637"/>
    </source>
</evidence>
<sequence>MGAQIPESDQIKQFKEFLGTDNKLTEICFLDCVKTAQEILQEYNIQQNEALPAKAGLLGQPQ</sequence>
<keyword evidence="3" id="KW-0811">Translocation</keyword>
<organism evidence="5 6">
    <name type="scientific">Nomascus leucogenys</name>
    <name type="common">Northern white-cheeked gibbon</name>
    <name type="synonym">Hylobates leucogenys</name>
    <dbReference type="NCBI Taxonomy" id="61853"/>
    <lineage>
        <taxon>Eukaryota</taxon>
        <taxon>Metazoa</taxon>
        <taxon>Chordata</taxon>
        <taxon>Craniata</taxon>
        <taxon>Vertebrata</taxon>
        <taxon>Euteleostomi</taxon>
        <taxon>Mammalia</taxon>
        <taxon>Eutheria</taxon>
        <taxon>Euarchontoglires</taxon>
        <taxon>Primates</taxon>
        <taxon>Haplorrhini</taxon>
        <taxon>Catarrhini</taxon>
        <taxon>Hylobatidae</taxon>
        <taxon>Nomascus</taxon>
    </lineage>
</organism>
<dbReference type="OMA" id="WPTRIEK"/>
<proteinExistence type="predicted"/>
<evidence type="ECO:0000313" key="5">
    <source>
        <dbReference type="Ensembl" id="ENSNLEP00000047054.1"/>
    </source>
</evidence>
<name>A0A2I3HTW6_NOMLE</name>
<dbReference type="AlphaFoldDB" id="A0A2I3HTW6"/>
<reference evidence="5 6" key="1">
    <citation type="submission" date="2012-10" db="EMBL/GenBank/DDBJ databases">
        <authorList>
            <consortium name="Gibbon Genome Sequencing Consortium"/>
        </authorList>
    </citation>
    <scope>NUCLEOTIDE SEQUENCE [LARGE SCALE GENOMIC DNA]</scope>
</reference>
<keyword evidence="6" id="KW-1185">Reference proteome</keyword>
<evidence type="ECO:0000256" key="4">
    <source>
        <dbReference type="ARBA" id="ARBA00023157"/>
    </source>
</evidence>
<evidence type="ECO:0000256" key="2">
    <source>
        <dbReference type="ARBA" id="ARBA00022927"/>
    </source>
</evidence>
<evidence type="ECO:0000256" key="3">
    <source>
        <dbReference type="ARBA" id="ARBA00023010"/>
    </source>
</evidence>
<reference evidence="5" key="2">
    <citation type="submission" date="2025-08" db="UniProtKB">
        <authorList>
            <consortium name="Ensembl"/>
        </authorList>
    </citation>
    <scope>IDENTIFICATION</scope>
</reference>
<dbReference type="STRING" id="61853.ENSNLEP00000047054"/>
<keyword evidence="2" id="KW-0813">Transport</keyword>
<dbReference type="InterPro" id="IPR050673">
    <property type="entry name" value="Mito_inner_translocase_sub"/>
</dbReference>
<accession>A0A2I3HTW6</accession>
<gene>
    <name evidence="5" type="primary">LOC105739018</name>
</gene>
<keyword evidence="4" id="KW-1015">Disulfide bond</keyword>
<keyword evidence="2" id="KW-0653">Protein transport</keyword>
<dbReference type="GO" id="GO:0015031">
    <property type="term" value="P:protein transport"/>
    <property type="evidence" value="ECO:0007669"/>
    <property type="project" value="UniProtKB-KW"/>
</dbReference>
<dbReference type="OrthoDB" id="1551503at2759"/>
<dbReference type="InParanoid" id="A0A2I3HTW6"/>
<dbReference type="Gene3D" id="1.10.287.810">
    <property type="entry name" value="Mitochondrial import inner membrane translocase subunit tim13 like domains"/>
    <property type="match status" value="1"/>
</dbReference>
<dbReference type="GO" id="GO:0005743">
    <property type="term" value="C:mitochondrial inner membrane"/>
    <property type="evidence" value="ECO:0007669"/>
    <property type="project" value="UniProtKB-SubCell"/>
</dbReference>
<reference evidence="5" key="3">
    <citation type="submission" date="2025-09" db="UniProtKB">
        <authorList>
            <consortium name="Ensembl"/>
        </authorList>
    </citation>
    <scope>IDENTIFICATION</scope>
</reference>
<dbReference type="PANTHER" id="PTHR13172">
    <property type="entry name" value="MITOCHONDRIAL IMPORT INNER MEMBRANE TRANSLOCASE SUBUNIT TIM9B"/>
    <property type="match status" value="1"/>
</dbReference>
<dbReference type="KEGG" id="nle:105739018"/>
<evidence type="ECO:0000313" key="6">
    <source>
        <dbReference type="Proteomes" id="UP000001073"/>
    </source>
</evidence>
<dbReference type="InterPro" id="IPR035427">
    <property type="entry name" value="Tim10-like_dom_sf"/>
</dbReference>